<gene>
    <name evidence="7" type="ORF">GCM10023213_45080</name>
</gene>
<dbReference type="Pfam" id="PF00480">
    <property type="entry name" value="ROK"/>
    <property type="match status" value="1"/>
</dbReference>
<comment type="caution">
    <text evidence="7">The sequence shown here is derived from an EMBL/GenBank/DDBJ whole genome shotgun (WGS) entry which is preliminary data.</text>
</comment>
<keyword evidence="8" id="KW-1185">Reference proteome</keyword>
<evidence type="ECO:0000256" key="2">
    <source>
        <dbReference type="ARBA" id="ARBA00022723"/>
    </source>
</evidence>
<dbReference type="CDD" id="cd24067">
    <property type="entry name" value="ASKHA_NBD_ROK_BsFRK-like"/>
    <property type="match status" value="1"/>
</dbReference>
<dbReference type="InterPro" id="IPR043129">
    <property type="entry name" value="ATPase_NBD"/>
</dbReference>
<comment type="cofactor">
    <cofactor evidence="1">
        <name>Mg(2+)</name>
        <dbReference type="ChEBI" id="CHEBI:18420"/>
    </cofactor>
</comment>
<dbReference type="Gene3D" id="3.30.420.40">
    <property type="match status" value="2"/>
</dbReference>
<dbReference type="PANTHER" id="PTHR42742">
    <property type="entry name" value="TRANSCRIPTIONAL REPRESSOR MPRA"/>
    <property type="match status" value="1"/>
</dbReference>
<reference evidence="8" key="1">
    <citation type="journal article" date="2019" name="Int. J. Syst. Evol. Microbiol.">
        <title>The Global Catalogue of Microorganisms (GCM) 10K type strain sequencing project: providing services to taxonomists for standard genome sequencing and annotation.</title>
        <authorList>
            <consortium name="The Broad Institute Genomics Platform"/>
            <consortium name="The Broad Institute Genome Sequencing Center for Infectious Disease"/>
            <person name="Wu L."/>
            <person name="Ma J."/>
        </authorList>
    </citation>
    <scope>NUCLEOTIDE SEQUENCE [LARGE SCALE GENOMIC DNA]</scope>
    <source>
        <strain evidence="8">JCM 18053</strain>
    </source>
</reference>
<dbReference type="InterPro" id="IPR051804">
    <property type="entry name" value="Carb_Metab_Reg_Kinase/Isom"/>
</dbReference>
<dbReference type="SUPFAM" id="SSF53067">
    <property type="entry name" value="Actin-like ATPase domain"/>
    <property type="match status" value="1"/>
</dbReference>
<accession>A0ABP9PLG1</accession>
<name>A0ABP9PLG1_9BACT</name>
<dbReference type="InterPro" id="IPR049874">
    <property type="entry name" value="ROK_cs"/>
</dbReference>
<evidence type="ECO:0000256" key="5">
    <source>
        <dbReference type="ARBA" id="ARBA00038887"/>
    </source>
</evidence>
<dbReference type="EC" id="2.7.1.4" evidence="5"/>
<keyword evidence="4" id="KW-0460">Magnesium</keyword>
<dbReference type="Proteomes" id="UP001499852">
    <property type="component" value="Unassembled WGS sequence"/>
</dbReference>
<dbReference type="PANTHER" id="PTHR42742:SF3">
    <property type="entry name" value="FRUCTOKINASE"/>
    <property type="match status" value="1"/>
</dbReference>
<keyword evidence="3" id="KW-0862">Zinc</keyword>
<dbReference type="InterPro" id="IPR000600">
    <property type="entry name" value="ROK"/>
</dbReference>
<comment type="catalytic activity">
    <reaction evidence="6">
        <text>D-fructose + ATP = D-fructose 6-phosphate + ADP + H(+)</text>
        <dbReference type="Rhea" id="RHEA:16125"/>
        <dbReference type="ChEBI" id="CHEBI:15378"/>
        <dbReference type="ChEBI" id="CHEBI:30616"/>
        <dbReference type="ChEBI" id="CHEBI:37721"/>
        <dbReference type="ChEBI" id="CHEBI:61527"/>
        <dbReference type="ChEBI" id="CHEBI:456216"/>
        <dbReference type="EC" id="2.7.1.4"/>
    </reaction>
</comment>
<protein>
    <recommendedName>
        <fullName evidence="5">fructokinase</fullName>
        <ecNumber evidence="5">2.7.1.4</ecNumber>
    </recommendedName>
</protein>
<dbReference type="RefSeq" id="WP_345738670.1">
    <property type="nucleotide sequence ID" value="NZ_BAABIA010000011.1"/>
</dbReference>
<evidence type="ECO:0000313" key="8">
    <source>
        <dbReference type="Proteomes" id="UP001499852"/>
    </source>
</evidence>
<evidence type="ECO:0000256" key="3">
    <source>
        <dbReference type="ARBA" id="ARBA00022833"/>
    </source>
</evidence>
<evidence type="ECO:0000256" key="1">
    <source>
        <dbReference type="ARBA" id="ARBA00001946"/>
    </source>
</evidence>
<keyword evidence="2" id="KW-0479">Metal-binding</keyword>
<evidence type="ECO:0000256" key="4">
    <source>
        <dbReference type="ARBA" id="ARBA00022842"/>
    </source>
</evidence>
<proteinExistence type="predicted"/>
<dbReference type="EMBL" id="BAABIA010000011">
    <property type="protein sequence ID" value="GAA5148569.1"/>
    <property type="molecule type" value="Genomic_DNA"/>
</dbReference>
<evidence type="ECO:0000256" key="6">
    <source>
        <dbReference type="ARBA" id="ARBA00048451"/>
    </source>
</evidence>
<evidence type="ECO:0000313" key="7">
    <source>
        <dbReference type="EMBL" id="GAA5148569.1"/>
    </source>
</evidence>
<dbReference type="PROSITE" id="PS01125">
    <property type="entry name" value="ROK"/>
    <property type="match status" value="1"/>
</dbReference>
<organism evidence="7 8">
    <name type="scientific">Prosthecobacter algae</name>
    <dbReference type="NCBI Taxonomy" id="1144682"/>
    <lineage>
        <taxon>Bacteria</taxon>
        <taxon>Pseudomonadati</taxon>
        <taxon>Verrucomicrobiota</taxon>
        <taxon>Verrucomicrobiia</taxon>
        <taxon>Verrucomicrobiales</taxon>
        <taxon>Verrucomicrobiaceae</taxon>
        <taxon>Prosthecobacter</taxon>
    </lineage>
</organism>
<sequence length="307" mass="32956">MSETPPLIVAIEGGGTKFVCGIGTDPHNILDTARIDTTTPHETLENVSHWISKMKVAHGPIAAIGIGTFGPVDLNRDSETYGYITTTPKPHWQQTDVVSFFKHRFKVPVGFDTDVNAAVLAEYLWGAGQGMDPLIYITVGTGVGGGVLVNGQLLHGLLHPEIGHLIVPPPHNSQAIQREGQCPFHRSCVEGYVCGPSIAKRWGVKADALPPDHPAWEEVADVMGYALMNLTLTLAPKRIILGGGVMEQPHLIPLIQGKLMQHMNGYLSVPQLSHDIEQFLVRPGLGGRSGLLGSMALGRMALANKAS</sequence>